<gene>
    <name evidence="2" type="ORF">DFR42_1255</name>
</gene>
<reference evidence="2 3" key="1">
    <citation type="submission" date="2018-05" db="EMBL/GenBank/DDBJ databases">
        <title>Genomic Encyclopedia of Type Strains, Phase IV (KMG-IV): sequencing the most valuable type-strain genomes for metagenomic binning, comparative biology and taxonomic classification.</title>
        <authorList>
            <person name="Goeker M."/>
        </authorList>
    </citation>
    <scope>NUCLEOTIDE SEQUENCE [LARGE SCALE GENOMIC DNA]</scope>
    <source>
        <strain evidence="2 3">DSM 19792</strain>
    </source>
</reference>
<dbReference type="EMBL" id="QJKB01000025">
    <property type="protein sequence ID" value="PXX34902.1"/>
    <property type="molecule type" value="Genomic_DNA"/>
</dbReference>
<comment type="caution">
    <text evidence="2">The sequence shown here is derived from an EMBL/GenBank/DDBJ whole genome shotgun (WGS) entry which is preliminary data.</text>
</comment>
<dbReference type="InterPro" id="IPR002921">
    <property type="entry name" value="Fungal_lipase-type"/>
</dbReference>
<protein>
    <submittedName>
        <fullName evidence="2">Lipase (Class 3)</fullName>
    </submittedName>
</protein>
<evidence type="ECO:0000259" key="1">
    <source>
        <dbReference type="Pfam" id="PF01764"/>
    </source>
</evidence>
<dbReference type="Gene3D" id="3.40.50.1820">
    <property type="entry name" value="alpha/beta hydrolase"/>
    <property type="match status" value="1"/>
</dbReference>
<dbReference type="Proteomes" id="UP000247792">
    <property type="component" value="Unassembled WGS sequence"/>
</dbReference>
<dbReference type="GO" id="GO:0006629">
    <property type="term" value="P:lipid metabolic process"/>
    <property type="evidence" value="ECO:0007669"/>
    <property type="project" value="InterPro"/>
</dbReference>
<keyword evidence="3" id="KW-1185">Reference proteome</keyword>
<name>A0A318IL54_9BURK</name>
<dbReference type="InterPro" id="IPR051218">
    <property type="entry name" value="Sec_MonoDiacylglyc_Lipase"/>
</dbReference>
<dbReference type="SUPFAM" id="SSF53474">
    <property type="entry name" value="alpha/beta-Hydrolases"/>
    <property type="match status" value="1"/>
</dbReference>
<evidence type="ECO:0000313" key="3">
    <source>
        <dbReference type="Proteomes" id="UP000247792"/>
    </source>
</evidence>
<dbReference type="CDD" id="cd00519">
    <property type="entry name" value="Lipase_3"/>
    <property type="match status" value="1"/>
</dbReference>
<dbReference type="OrthoDB" id="5522031at2"/>
<dbReference type="Pfam" id="PF01764">
    <property type="entry name" value="Lipase_3"/>
    <property type="match status" value="1"/>
</dbReference>
<dbReference type="PANTHER" id="PTHR45856">
    <property type="entry name" value="ALPHA/BETA-HYDROLASES SUPERFAMILY PROTEIN"/>
    <property type="match status" value="1"/>
</dbReference>
<dbReference type="RefSeq" id="WP_110258418.1">
    <property type="nucleotide sequence ID" value="NZ_QJKB01000025.1"/>
</dbReference>
<proteinExistence type="predicted"/>
<dbReference type="InterPro" id="IPR029058">
    <property type="entry name" value="AB_hydrolase_fold"/>
</dbReference>
<accession>A0A318IL54</accession>
<evidence type="ECO:0000313" key="2">
    <source>
        <dbReference type="EMBL" id="PXX34902.1"/>
    </source>
</evidence>
<organism evidence="2 3">
    <name type="scientific">Undibacterium pigrum</name>
    <dbReference type="NCBI Taxonomy" id="401470"/>
    <lineage>
        <taxon>Bacteria</taxon>
        <taxon>Pseudomonadati</taxon>
        <taxon>Pseudomonadota</taxon>
        <taxon>Betaproteobacteria</taxon>
        <taxon>Burkholderiales</taxon>
        <taxon>Oxalobacteraceae</taxon>
        <taxon>Undibacterium</taxon>
    </lineage>
</organism>
<sequence>MHYDPSKIALYHPESQPALLGTDQPWTSHAICAELARLAYWHYEEGGQVLSHFNNLLKQAQFSEPVLLLDKRSTVTKRTSTQGFAVIKGDTAYVAIRGTQPDDASDILIDGLFWPVAWQGEGLVHDGFLRAYNSIAGQLLQWLDKSQASKVYITGHSLGAAVATLAAAMLPESRLVTFGSPRVGDPAFAAMFKDRVVDRYVNCADIVAMLPPDSAYYQHLHGMHYLDRHGALIAAPGSLDILQDQTIAKADYLLTHAWHTKNVGFRSLADHAPVNYVHALLGL</sequence>
<feature type="domain" description="Fungal lipase-type" evidence="1">
    <location>
        <begin position="93"/>
        <end position="213"/>
    </location>
</feature>
<dbReference type="AlphaFoldDB" id="A0A318IL54"/>
<dbReference type="PANTHER" id="PTHR45856:SF24">
    <property type="entry name" value="FUNGAL LIPASE-LIKE DOMAIN-CONTAINING PROTEIN"/>
    <property type="match status" value="1"/>
</dbReference>